<gene>
    <name evidence="1" type="ORF">MNBD_GAMMA11-3489</name>
</gene>
<proteinExistence type="predicted"/>
<protein>
    <submittedName>
        <fullName evidence="1">Uncharacterized protein</fullName>
    </submittedName>
</protein>
<feature type="non-terminal residue" evidence="1">
    <location>
        <position position="1"/>
    </location>
</feature>
<evidence type="ECO:0000313" key="1">
    <source>
        <dbReference type="EMBL" id="VAW59412.1"/>
    </source>
</evidence>
<name>A0A3B0X7F0_9ZZZZ</name>
<accession>A0A3B0X7F0</accession>
<organism evidence="1">
    <name type="scientific">hydrothermal vent metagenome</name>
    <dbReference type="NCBI Taxonomy" id="652676"/>
    <lineage>
        <taxon>unclassified sequences</taxon>
        <taxon>metagenomes</taxon>
        <taxon>ecological metagenomes</taxon>
    </lineage>
</organism>
<reference evidence="1" key="1">
    <citation type="submission" date="2018-06" db="EMBL/GenBank/DDBJ databases">
        <authorList>
            <person name="Zhirakovskaya E."/>
        </authorList>
    </citation>
    <scope>NUCLEOTIDE SEQUENCE</scope>
</reference>
<sequence>ATSNRFIELTGRRRVSDVIQNPAPLSRAVMFIQDAGMALRANNNQAVSALNASFIKPVSLLSNTIRMNNTSHNQGDHCIIALPLPSASPAPAIPTIADANQVALQGACTRYTQLDAFTTATIDASSTQAILSLLR</sequence>
<dbReference type="AlphaFoldDB" id="A0A3B0X7F0"/>
<dbReference type="EMBL" id="UOFG01000081">
    <property type="protein sequence ID" value="VAW59412.1"/>
    <property type="molecule type" value="Genomic_DNA"/>
</dbReference>